<evidence type="ECO:0000256" key="6">
    <source>
        <dbReference type="SAM" id="Phobius"/>
    </source>
</evidence>
<accession>A0A2S5B1S5</accession>
<dbReference type="PANTHER" id="PTHR45649">
    <property type="entry name" value="AMINO-ACID PERMEASE BAT1"/>
    <property type="match status" value="1"/>
</dbReference>
<feature type="transmembrane region" description="Helical" evidence="6">
    <location>
        <begin position="322"/>
        <end position="350"/>
    </location>
</feature>
<keyword evidence="4 6" id="KW-1133">Transmembrane helix</keyword>
<dbReference type="AlphaFoldDB" id="A0A2S5B1S5"/>
<feature type="transmembrane region" description="Helical" evidence="6">
    <location>
        <begin position="411"/>
        <end position="437"/>
    </location>
</feature>
<feature type="transmembrane region" description="Helical" evidence="6">
    <location>
        <begin position="132"/>
        <end position="160"/>
    </location>
</feature>
<dbReference type="EMBL" id="PJQD01000097">
    <property type="protein sequence ID" value="POY70715.1"/>
    <property type="molecule type" value="Genomic_DNA"/>
</dbReference>
<evidence type="ECO:0000256" key="2">
    <source>
        <dbReference type="ARBA" id="ARBA00022448"/>
    </source>
</evidence>
<evidence type="ECO:0008006" key="9">
    <source>
        <dbReference type="Google" id="ProtNLM"/>
    </source>
</evidence>
<protein>
    <recommendedName>
        <fullName evidence="9">Amino acid permease/ SLC12A domain-containing protein</fullName>
    </recommendedName>
</protein>
<keyword evidence="2" id="KW-0813">Transport</keyword>
<feature type="transmembrane region" description="Helical" evidence="6">
    <location>
        <begin position="203"/>
        <end position="224"/>
    </location>
</feature>
<feature type="transmembrane region" description="Helical" evidence="6">
    <location>
        <begin position="77"/>
        <end position="97"/>
    </location>
</feature>
<organism evidence="7 8">
    <name type="scientific">Rhodotorula taiwanensis</name>
    <dbReference type="NCBI Taxonomy" id="741276"/>
    <lineage>
        <taxon>Eukaryota</taxon>
        <taxon>Fungi</taxon>
        <taxon>Dikarya</taxon>
        <taxon>Basidiomycota</taxon>
        <taxon>Pucciniomycotina</taxon>
        <taxon>Microbotryomycetes</taxon>
        <taxon>Sporidiobolales</taxon>
        <taxon>Sporidiobolaceae</taxon>
        <taxon>Rhodotorula</taxon>
    </lineage>
</organism>
<keyword evidence="5 6" id="KW-0472">Membrane</keyword>
<dbReference type="Pfam" id="PF13520">
    <property type="entry name" value="AA_permease_2"/>
    <property type="match status" value="1"/>
</dbReference>
<evidence type="ECO:0000313" key="7">
    <source>
        <dbReference type="EMBL" id="POY70715.1"/>
    </source>
</evidence>
<comment type="caution">
    <text evidence="7">The sequence shown here is derived from an EMBL/GenBank/DDBJ whole genome shotgun (WGS) entry which is preliminary data.</text>
</comment>
<comment type="subcellular location">
    <subcellularLocation>
        <location evidence="1">Membrane</location>
        <topology evidence="1">Multi-pass membrane protein</topology>
    </subcellularLocation>
</comment>
<dbReference type="PIRSF" id="PIRSF006060">
    <property type="entry name" value="AA_transporter"/>
    <property type="match status" value="1"/>
</dbReference>
<dbReference type="Gene3D" id="1.20.1740.10">
    <property type="entry name" value="Amino acid/polyamine transporter I"/>
    <property type="match status" value="1"/>
</dbReference>
<evidence type="ECO:0000256" key="1">
    <source>
        <dbReference type="ARBA" id="ARBA00004141"/>
    </source>
</evidence>
<evidence type="ECO:0000256" key="5">
    <source>
        <dbReference type="ARBA" id="ARBA00023136"/>
    </source>
</evidence>
<name>A0A2S5B1S5_9BASI</name>
<feature type="transmembrane region" description="Helical" evidence="6">
    <location>
        <begin position="46"/>
        <end position="65"/>
    </location>
</feature>
<evidence type="ECO:0000313" key="8">
    <source>
        <dbReference type="Proteomes" id="UP000237144"/>
    </source>
</evidence>
<keyword evidence="3 6" id="KW-0812">Transmembrane</keyword>
<feature type="transmembrane region" description="Helical" evidence="6">
    <location>
        <begin position="244"/>
        <end position="264"/>
    </location>
</feature>
<keyword evidence="8" id="KW-1185">Reference proteome</keyword>
<sequence length="525" mass="56472">MPTSLDMSQSSIDKHLGDVDEKAQSVGSVAAAPAHDVSPHSLRRNISALGIIGLGMSICNGWAAMSSTIVLGLSQGGTVVVLYGLIAIAIINVFLALNLGELASAYPTAGGQYVWSAILAKGQRTRRIVSFAVGWTTLFAWITTTASVVMILAEVVFAVVELYRPEFNLQRWQVYLVYLATNWLSIAYNIFCSSRAPFVGKAFFYFSTLVFLAILGTVVGKAPAYNSNKFVWATYTNETGWVKGAGGAFVTIMTGLVNPGYLYAGLDGAVHIAEECTRPERTVPLALLSTVGMGFITGFAMSVALIYCVQDLTAALAGEQPFLTIIVQATGSKACGTVFMVAFLLCLFVSANSVHQATSRLIWSFARDNGLPFSANLTRLHPTYRVPVLPLLISGVGVTILGALYCASTTAYGSIIGDCIILGNISFAIPAIQLLLNRREFKEDRWLRLGWLGAVANVVTILFCILTTVMWLFPLTPKPAAIEMNYGSAVLGAMAVIALIDWFIVRGRFHGPTQEEVLLINETSD</sequence>
<feature type="transmembrane region" description="Helical" evidence="6">
    <location>
        <begin position="386"/>
        <end position="405"/>
    </location>
</feature>
<dbReference type="PANTHER" id="PTHR45649:SF19">
    <property type="entry name" value="TRANSPORTER, PUTATIVE (EUROFUNG)-RELATED"/>
    <property type="match status" value="1"/>
</dbReference>
<feature type="transmembrane region" description="Helical" evidence="6">
    <location>
        <begin position="485"/>
        <end position="505"/>
    </location>
</feature>
<dbReference type="GO" id="GO:0022857">
    <property type="term" value="F:transmembrane transporter activity"/>
    <property type="evidence" value="ECO:0007669"/>
    <property type="project" value="InterPro"/>
</dbReference>
<dbReference type="OrthoDB" id="3900342at2759"/>
<dbReference type="InterPro" id="IPR002293">
    <property type="entry name" value="AA/rel_permease1"/>
</dbReference>
<feature type="transmembrane region" description="Helical" evidence="6">
    <location>
        <begin position="172"/>
        <end position="191"/>
    </location>
</feature>
<gene>
    <name evidence="7" type="ORF">BMF94_6125</name>
</gene>
<dbReference type="GO" id="GO:0016020">
    <property type="term" value="C:membrane"/>
    <property type="evidence" value="ECO:0007669"/>
    <property type="project" value="UniProtKB-SubCell"/>
</dbReference>
<evidence type="ECO:0000256" key="3">
    <source>
        <dbReference type="ARBA" id="ARBA00022692"/>
    </source>
</evidence>
<reference evidence="7 8" key="1">
    <citation type="journal article" date="2018" name="Front. Microbiol.">
        <title>Prospects for Fungal Bioremediation of Acidic Radioactive Waste Sites: Characterization and Genome Sequence of Rhodotorula taiwanensis MD1149.</title>
        <authorList>
            <person name="Tkavc R."/>
            <person name="Matrosova V.Y."/>
            <person name="Grichenko O.E."/>
            <person name="Gostincar C."/>
            <person name="Volpe R.P."/>
            <person name="Klimenkova P."/>
            <person name="Gaidamakova E.K."/>
            <person name="Zhou C.E."/>
            <person name="Stewart B.J."/>
            <person name="Lyman M.G."/>
            <person name="Malfatti S.A."/>
            <person name="Rubinfeld B."/>
            <person name="Courtot M."/>
            <person name="Singh J."/>
            <person name="Dalgard C.L."/>
            <person name="Hamilton T."/>
            <person name="Frey K.G."/>
            <person name="Gunde-Cimerman N."/>
            <person name="Dugan L."/>
            <person name="Daly M.J."/>
        </authorList>
    </citation>
    <scope>NUCLEOTIDE SEQUENCE [LARGE SCALE GENOMIC DNA]</scope>
    <source>
        <strain evidence="7 8">MD1149</strain>
    </source>
</reference>
<proteinExistence type="predicted"/>
<feature type="transmembrane region" description="Helical" evidence="6">
    <location>
        <begin position="449"/>
        <end position="473"/>
    </location>
</feature>
<dbReference type="Proteomes" id="UP000237144">
    <property type="component" value="Unassembled WGS sequence"/>
</dbReference>
<feature type="transmembrane region" description="Helical" evidence="6">
    <location>
        <begin position="285"/>
        <end position="307"/>
    </location>
</feature>
<dbReference type="STRING" id="741276.A0A2S5B1S5"/>
<evidence type="ECO:0000256" key="4">
    <source>
        <dbReference type="ARBA" id="ARBA00022989"/>
    </source>
</evidence>